<accession>A0ACB9Z370</accession>
<protein>
    <submittedName>
        <fullName evidence="1">Uncharacterized protein</fullName>
    </submittedName>
</protein>
<dbReference type="Proteomes" id="UP001497700">
    <property type="component" value="Unassembled WGS sequence"/>
</dbReference>
<reference evidence="1 2" key="1">
    <citation type="journal article" date="2022" name="New Phytol.">
        <title>Ecological generalism drives hyperdiversity of secondary metabolite gene clusters in xylarialean endophytes.</title>
        <authorList>
            <person name="Franco M.E.E."/>
            <person name="Wisecaver J.H."/>
            <person name="Arnold A.E."/>
            <person name="Ju Y.M."/>
            <person name="Slot J.C."/>
            <person name="Ahrendt S."/>
            <person name="Moore L.P."/>
            <person name="Eastman K.E."/>
            <person name="Scott K."/>
            <person name="Konkel Z."/>
            <person name="Mondo S.J."/>
            <person name="Kuo A."/>
            <person name="Hayes R.D."/>
            <person name="Haridas S."/>
            <person name="Andreopoulos B."/>
            <person name="Riley R."/>
            <person name="LaButti K."/>
            <person name="Pangilinan J."/>
            <person name="Lipzen A."/>
            <person name="Amirebrahimi M."/>
            <person name="Yan J."/>
            <person name="Adam C."/>
            <person name="Keymanesh K."/>
            <person name="Ng V."/>
            <person name="Louie K."/>
            <person name="Northen T."/>
            <person name="Drula E."/>
            <person name="Henrissat B."/>
            <person name="Hsieh H.M."/>
            <person name="Youens-Clark K."/>
            <person name="Lutzoni F."/>
            <person name="Miadlikowska J."/>
            <person name="Eastwood D.C."/>
            <person name="Hamelin R.C."/>
            <person name="Grigoriev I.V."/>
            <person name="U'Ren J.M."/>
        </authorList>
    </citation>
    <scope>NUCLEOTIDE SEQUENCE [LARGE SCALE GENOMIC DNA]</scope>
    <source>
        <strain evidence="1 2">CBS 119005</strain>
    </source>
</reference>
<proteinExistence type="predicted"/>
<gene>
    <name evidence="1" type="ORF">F4820DRAFT_419243</name>
</gene>
<comment type="caution">
    <text evidence="1">The sequence shown here is derived from an EMBL/GenBank/DDBJ whole genome shotgun (WGS) entry which is preliminary data.</text>
</comment>
<evidence type="ECO:0000313" key="1">
    <source>
        <dbReference type="EMBL" id="KAI4865678.1"/>
    </source>
</evidence>
<organism evidence="1 2">
    <name type="scientific">Hypoxylon rubiginosum</name>
    <dbReference type="NCBI Taxonomy" id="110542"/>
    <lineage>
        <taxon>Eukaryota</taxon>
        <taxon>Fungi</taxon>
        <taxon>Dikarya</taxon>
        <taxon>Ascomycota</taxon>
        <taxon>Pezizomycotina</taxon>
        <taxon>Sordariomycetes</taxon>
        <taxon>Xylariomycetidae</taxon>
        <taxon>Xylariales</taxon>
        <taxon>Hypoxylaceae</taxon>
        <taxon>Hypoxylon</taxon>
    </lineage>
</organism>
<keyword evidence="2" id="KW-1185">Reference proteome</keyword>
<sequence length="71" mass="7812">MITAVWSVLAGLLQVVAPSGDPQTWLAGDRGAIYTSILCTYLTYNPQNRPCPRMCCYQRSHAHLAQCSKLA</sequence>
<name>A0ACB9Z370_9PEZI</name>
<dbReference type="EMBL" id="MU393468">
    <property type="protein sequence ID" value="KAI4865678.1"/>
    <property type="molecule type" value="Genomic_DNA"/>
</dbReference>
<evidence type="ECO:0000313" key="2">
    <source>
        <dbReference type="Proteomes" id="UP001497700"/>
    </source>
</evidence>